<dbReference type="Pfam" id="PF03466">
    <property type="entry name" value="LysR_substrate"/>
    <property type="match status" value="1"/>
</dbReference>
<evidence type="ECO:0000313" key="7">
    <source>
        <dbReference type="Proteomes" id="UP000031843"/>
    </source>
</evidence>
<dbReference type="InterPro" id="IPR000847">
    <property type="entry name" value="LysR_HTH_N"/>
</dbReference>
<dbReference type="GO" id="GO:0003677">
    <property type="term" value="F:DNA binding"/>
    <property type="evidence" value="ECO:0007669"/>
    <property type="project" value="UniProtKB-KW"/>
</dbReference>
<dbReference type="OrthoDB" id="5671700at2"/>
<accession>A0A0C4YQZ1</accession>
<keyword evidence="3" id="KW-0238">DNA-binding</keyword>
<sequence>MDIRALRYFVEVVRQNGFTRAAETLHVTQPTISKMVKSLEDELGGPLLLREGRTVQLTDAGEVVFARSQAVLAEVARLRQEVAEVDGMARGELKVGIPPMAGRYLAPVIGAYRRQYPGVKLRLSEQGGRALEEGVATGQLDLGVTVLPAAVAGLASLTVTRQALVAVFPTERAPRRAGAVRLTDLATLPFVMYEDDFVLYRVILDACEAAGFAPQIAGQSRHWDFIGELVAADVGVAILPAPIAGQLDPGRVTIRPLVAPELVWELGLVWREGYLSRAARAWLVCCEEAFGAGRKDAV</sequence>
<dbReference type="EMBL" id="CP010537">
    <property type="protein sequence ID" value="AJG22996.1"/>
    <property type="molecule type" value="Genomic_DNA"/>
</dbReference>
<keyword evidence="2" id="KW-0805">Transcription regulation</keyword>
<dbReference type="CDD" id="cd08438">
    <property type="entry name" value="PBP2_CidR"/>
    <property type="match status" value="1"/>
</dbReference>
<feature type="domain" description="HTH lysR-type" evidence="5">
    <location>
        <begin position="1"/>
        <end position="58"/>
    </location>
</feature>
<dbReference type="AlphaFoldDB" id="A0A0C4YQZ1"/>
<name>A0A0C4YQZ1_9BURK</name>
<keyword evidence="7" id="KW-1185">Reference proteome</keyword>
<protein>
    <submittedName>
        <fullName evidence="6">LysR family regulatory protein CidR</fullName>
    </submittedName>
</protein>
<dbReference type="Gene3D" id="1.10.10.10">
    <property type="entry name" value="Winged helix-like DNA-binding domain superfamily/Winged helix DNA-binding domain"/>
    <property type="match status" value="1"/>
</dbReference>
<evidence type="ECO:0000313" key="6">
    <source>
        <dbReference type="EMBL" id="AJG22996.1"/>
    </source>
</evidence>
<dbReference type="SUPFAM" id="SSF46785">
    <property type="entry name" value="Winged helix' DNA-binding domain"/>
    <property type="match status" value="1"/>
</dbReference>
<gene>
    <name evidence="6" type="ORF">RR42_s1408</name>
</gene>
<dbReference type="PRINTS" id="PR00039">
    <property type="entry name" value="HTHLYSR"/>
</dbReference>
<reference evidence="6 7" key="1">
    <citation type="journal article" date="2015" name="Genome Announc.">
        <title>Complete Genome Sequence of Cupriavidus basilensis 4G11, Isolated from the Oak Ridge Field Research Center Site.</title>
        <authorList>
            <person name="Ray J."/>
            <person name="Waters R.J."/>
            <person name="Skerker J.M."/>
            <person name="Kuehl J.V."/>
            <person name="Price M.N."/>
            <person name="Huang J."/>
            <person name="Chakraborty R."/>
            <person name="Arkin A.P."/>
            <person name="Deutschbauer A."/>
        </authorList>
    </citation>
    <scope>NUCLEOTIDE SEQUENCE [LARGE SCALE GENOMIC DNA]</scope>
    <source>
        <strain evidence="6">4G11</strain>
    </source>
</reference>
<evidence type="ECO:0000256" key="1">
    <source>
        <dbReference type="ARBA" id="ARBA00009437"/>
    </source>
</evidence>
<evidence type="ECO:0000256" key="4">
    <source>
        <dbReference type="ARBA" id="ARBA00023163"/>
    </source>
</evidence>
<dbReference type="SUPFAM" id="SSF53850">
    <property type="entry name" value="Periplasmic binding protein-like II"/>
    <property type="match status" value="1"/>
</dbReference>
<dbReference type="FunFam" id="1.10.10.10:FF:000001">
    <property type="entry name" value="LysR family transcriptional regulator"/>
    <property type="match status" value="1"/>
</dbReference>
<dbReference type="Pfam" id="PF00126">
    <property type="entry name" value="HTH_1"/>
    <property type="match status" value="1"/>
</dbReference>
<dbReference type="PROSITE" id="PS50931">
    <property type="entry name" value="HTH_LYSR"/>
    <property type="match status" value="1"/>
</dbReference>
<dbReference type="GO" id="GO:0005829">
    <property type="term" value="C:cytosol"/>
    <property type="evidence" value="ECO:0007669"/>
    <property type="project" value="TreeGrafter"/>
</dbReference>
<dbReference type="InterPro" id="IPR005119">
    <property type="entry name" value="LysR_subst-bd"/>
</dbReference>
<dbReference type="GO" id="GO:0003700">
    <property type="term" value="F:DNA-binding transcription factor activity"/>
    <property type="evidence" value="ECO:0007669"/>
    <property type="project" value="InterPro"/>
</dbReference>
<dbReference type="Gene3D" id="3.40.190.290">
    <property type="match status" value="1"/>
</dbReference>
<proteinExistence type="inferred from homology"/>
<dbReference type="STRING" id="68895.RR42_s1408"/>
<evidence type="ECO:0000259" key="5">
    <source>
        <dbReference type="PROSITE" id="PS50931"/>
    </source>
</evidence>
<keyword evidence="4" id="KW-0804">Transcription</keyword>
<dbReference type="InterPro" id="IPR036390">
    <property type="entry name" value="WH_DNA-bd_sf"/>
</dbReference>
<dbReference type="KEGG" id="cbw:RR42_s1408"/>
<evidence type="ECO:0000256" key="2">
    <source>
        <dbReference type="ARBA" id="ARBA00023015"/>
    </source>
</evidence>
<evidence type="ECO:0000256" key="3">
    <source>
        <dbReference type="ARBA" id="ARBA00023125"/>
    </source>
</evidence>
<dbReference type="PANTHER" id="PTHR30419:SF8">
    <property type="entry name" value="NITROGEN ASSIMILATION TRANSCRIPTIONAL ACTIVATOR-RELATED"/>
    <property type="match status" value="1"/>
</dbReference>
<organism evidence="6 7">
    <name type="scientific">Cupriavidus basilensis</name>
    <dbReference type="NCBI Taxonomy" id="68895"/>
    <lineage>
        <taxon>Bacteria</taxon>
        <taxon>Pseudomonadati</taxon>
        <taxon>Pseudomonadota</taxon>
        <taxon>Betaproteobacteria</taxon>
        <taxon>Burkholderiales</taxon>
        <taxon>Burkholderiaceae</taxon>
        <taxon>Cupriavidus</taxon>
    </lineage>
</organism>
<comment type="similarity">
    <text evidence="1">Belongs to the LysR transcriptional regulatory family.</text>
</comment>
<dbReference type="InterPro" id="IPR050950">
    <property type="entry name" value="HTH-type_LysR_regulators"/>
</dbReference>
<dbReference type="Proteomes" id="UP000031843">
    <property type="component" value="Chromosome secondary"/>
</dbReference>
<dbReference type="PANTHER" id="PTHR30419">
    <property type="entry name" value="HTH-TYPE TRANSCRIPTIONAL REGULATOR YBHD"/>
    <property type="match status" value="1"/>
</dbReference>
<dbReference type="InterPro" id="IPR036388">
    <property type="entry name" value="WH-like_DNA-bd_sf"/>
</dbReference>
<dbReference type="RefSeq" id="WP_043354663.1">
    <property type="nucleotide sequence ID" value="NZ_CP010537.1"/>
</dbReference>